<evidence type="ECO:0000313" key="3">
    <source>
        <dbReference type="Proteomes" id="UP000653127"/>
    </source>
</evidence>
<dbReference type="Pfam" id="PF24032">
    <property type="entry name" value="YQBQ"/>
    <property type="match status" value="1"/>
</dbReference>
<dbReference type="RefSeq" id="WP_249283537.1">
    <property type="nucleotide sequence ID" value="NZ_JACRST010000022.1"/>
</dbReference>
<dbReference type="Proteomes" id="UP000653127">
    <property type="component" value="Unassembled WGS sequence"/>
</dbReference>
<feature type="domain" description="YqbQ/XkdQ" evidence="1">
    <location>
        <begin position="22"/>
        <end position="305"/>
    </location>
</feature>
<dbReference type="AlphaFoldDB" id="A0A926DYB2"/>
<dbReference type="InterPro" id="IPR056937">
    <property type="entry name" value="YqbQ/XkdQ"/>
</dbReference>
<gene>
    <name evidence="2" type="ORF">H8711_11220</name>
</gene>
<dbReference type="SUPFAM" id="SSF69279">
    <property type="entry name" value="Phage tail proteins"/>
    <property type="match status" value="1"/>
</dbReference>
<accession>A0A926DYB2</accession>
<comment type="caution">
    <text evidence="2">The sequence shown here is derived from an EMBL/GenBank/DDBJ whole genome shotgun (WGS) entry which is preliminary data.</text>
</comment>
<dbReference type="EMBL" id="JACRST010000022">
    <property type="protein sequence ID" value="MBC8547495.1"/>
    <property type="molecule type" value="Genomic_DNA"/>
</dbReference>
<proteinExistence type="predicted"/>
<name>A0A926DYB2_9FIRM</name>
<reference evidence="2" key="1">
    <citation type="submission" date="2020-08" db="EMBL/GenBank/DDBJ databases">
        <title>Genome public.</title>
        <authorList>
            <person name="Liu C."/>
            <person name="Sun Q."/>
        </authorList>
    </citation>
    <scope>NUCLEOTIDE SEQUENCE</scope>
    <source>
        <strain evidence="2">NSJ-31</strain>
    </source>
</reference>
<protein>
    <recommendedName>
        <fullName evidence="1">YqbQ/XkdQ domain-containing protein</fullName>
    </recommendedName>
</protein>
<organism evidence="2 3">
    <name type="scientific">Ligaoa zhengdingensis</name>
    <dbReference type="NCBI Taxonomy" id="2763658"/>
    <lineage>
        <taxon>Bacteria</taxon>
        <taxon>Bacillati</taxon>
        <taxon>Bacillota</taxon>
        <taxon>Clostridia</taxon>
        <taxon>Eubacteriales</taxon>
        <taxon>Oscillospiraceae</taxon>
        <taxon>Ligaoa</taxon>
    </lineage>
</organism>
<keyword evidence="3" id="KW-1185">Reference proteome</keyword>
<evidence type="ECO:0000259" key="1">
    <source>
        <dbReference type="Pfam" id="PF24032"/>
    </source>
</evidence>
<sequence length="324" mass="35170">MELYLANESGGYDVTGLVSTVSVSGDYQQIARTLQASLLSFPTDSRVPEVDCPVGSAVRLTHEGETLFDGYVISRTKSTAANTIDLTCYDRGFYLKRIRTAKKVVDAAPEAVVAELCGEYGIDTGGLAATGVTVSRKFLGQTLYEIIATLYTIAGRTTGEKYHIGFDGDRLCVRAKGPSGRVTVIRGDSNLMDASVTESVENMVNSVAIYNQDGLLQSTVQREGAVQLYGLMQEYLQQANDAQTQAESMLSEDPEQKITVNCLGDPSLVTGGCAIVREPYTGLYGLFYIDSDTHTWKNGQYYNRLVLNFKAMMDEKEVGEAIGG</sequence>
<evidence type="ECO:0000313" key="2">
    <source>
        <dbReference type="EMBL" id="MBC8547495.1"/>
    </source>
</evidence>